<proteinExistence type="predicted"/>
<dbReference type="AlphaFoldDB" id="A0AA40FS28"/>
<feature type="region of interest" description="Disordered" evidence="1">
    <location>
        <begin position="120"/>
        <end position="150"/>
    </location>
</feature>
<dbReference type="Proteomes" id="UP001177670">
    <property type="component" value="Unassembled WGS sequence"/>
</dbReference>
<feature type="region of interest" description="Disordered" evidence="1">
    <location>
        <begin position="331"/>
        <end position="368"/>
    </location>
</feature>
<evidence type="ECO:0000313" key="4">
    <source>
        <dbReference type="Proteomes" id="UP001177670"/>
    </source>
</evidence>
<dbReference type="EMBL" id="JAHYIQ010000019">
    <property type="protein sequence ID" value="KAK1123951.1"/>
    <property type="molecule type" value="Genomic_DNA"/>
</dbReference>
<evidence type="ECO:0000256" key="1">
    <source>
        <dbReference type="SAM" id="MobiDB-lite"/>
    </source>
</evidence>
<comment type="caution">
    <text evidence="3">The sequence shown here is derived from an EMBL/GenBank/DDBJ whole genome shotgun (WGS) entry which is preliminary data.</text>
</comment>
<name>A0AA40FS28_9HYME</name>
<accession>A0AA40FS28</accession>
<evidence type="ECO:0000256" key="2">
    <source>
        <dbReference type="SAM" id="SignalP"/>
    </source>
</evidence>
<evidence type="ECO:0000313" key="3">
    <source>
        <dbReference type="EMBL" id="KAK1123951.1"/>
    </source>
</evidence>
<sequence>MKFTISSTILLTILFFNADGLDLNRFFWHGNQPQPTEEVQIVEIVRWRQPVCMKPARGVSLCLEDLQEFQTEYERVTGKRLKEEKERYSVLTDVQSKSSASSLDQEVLSKFESPEIVVPFPGKQLQPSEESLEEKSVESSRRTSILTEEQERNIREEKQLPHLEKVNKRKQIYVTKVLNAPVTATLVAHNCLPDVGIPLCEHEEGDVEASESHDVRPTLSITLANTNNEDIVELSGETFHRFLTKSIGEVDEKKPEIVTKNPNLVQTSTSFALNYPGATRTPVLQLAISKNDGPVVPNVARKPIVLNNISPCSVLENRSLKESSNQFAEFEMKKSSIEGETENEASRKQEISLDNVHDVDKFDLGDGKPVRVPVFSDWLKVMDNTEETSDVPKP</sequence>
<reference evidence="3" key="1">
    <citation type="submission" date="2021-10" db="EMBL/GenBank/DDBJ databases">
        <title>Melipona bicolor Genome sequencing and assembly.</title>
        <authorList>
            <person name="Araujo N.S."/>
            <person name="Arias M.C."/>
        </authorList>
    </citation>
    <scope>NUCLEOTIDE SEQUENCE</scope>
    <source>
        <strain evidence="3">USP_2M_L1-L4_2017</strain>
        <tissue evidence="3">Whole body</tissue>
    </source>
</reference>
<keyword evidence="2" id="KW-0732">Signal</keyword>
<gene>
    <name evidence="3" type="ORF">K0M31_006981</name>
</gene>
<feature type="compositionally biased region" description="Basic and acidic residues" evidence="1">
    <location>
        <begin position="344"/>
        <end position="368"/>
    </location>
</feature>
<evidence type="ECO:0008006" key="5">
    <source>
        <dbReference type="Google" id="ProtNLM"/>
    </source>
</evidence>
<organism evidence="3 4">
    <name type="scientific">Melipona bicolor</name>
    <dbReference type="NCBI Taxonomy" id="60889"/>
    <lineage>
        <taxon>Eukaryota</taxon>
        <taxon>Metazoa</taxon>
        <taxon>Ecdysozoa</taxon>
        <taxon>Arthropoda</taxon>
        <taxon>Hexapoda</taxon>
        <taxon>Insecta</taxon>
        <taxon>Pterygota</taxon>
        <taxon>Neoptera</taxon>
        <taxon>Endopterygota</taxon>
        <taxon>Hymenoptera</taxon>
        <taxon>Apocrita</taxon>
        <taxon>Aculeata</taxon>
        <taxon>Apoidea</taxon>
        <taxon>Anthophila</taxon>
        <taxon>Apidae</taxon>
        <taxon>Melipona</taxon>
    </lineage>
</organism>
<keyword evidence="4" id="KW-1185">Reference proteome</keyword>
<feature type="chain" id="PRO_5041212427" description="Secreted protein" evidence="2">
    <location>
        <begin position="21"/>
        <end position="394"/>
    </location>
</feature>
<feature type="signal peptide" evidence="2">
    <location>
        <begin position="1"/>
        <end position="20"/>
    </location>
</feature>
<protein>
    <recommendedName>
        <fullName evidence="5">Secreted protein</fullName>
    </recommendedName>
</protein>